<protein>
    <recommendedName>
        <fullName evidence="6">Gram-positive cocci surface proteins LPxTG domain-containing protein</fullName>
    </recommendedName>
</protein>
<name>A0ABW2GCZ9_9ACTN</name>
<evidence type="ECO:0000256" key="2">
    <source>
        <dbReference type="SAM" id="Phobius"/>
    </source>
</evidence>
<keyword evidence="2" id="KW-1133">Transmembrane helix</keyword>
<evidence type="ECO:0000256" key="1">
    <source>
        <dbReference type="SAM" id="MobiDB-lite"/>
    </source>
</evidence>
<evidence type="ECO:0000256" key="3">
    <source>
        <dbReference type="SAM" id="SignalP"/>
    </source>
</evidence>
<feature type="transmembrane region" description="Helical" evidence="2">
    <location>
        <begin position="235"/>
        <end position="254"/>
    </location>
</feature>
<dbReference type="RefSeq" id="WP_386412651.1">
    <property type="nucleotide sequence ID" value="NZ_JBHSZO010000006.1"/>
</dbReference>
<evidence type="ECO:0000313" key="4">
    <source>
        <dbReference type="EMBL" id="MFC7217667.1"/>
    </source>
</evidence>
<feature type="chain" id="PRO_5045339043" description="Gram-positive cocci surface proteins LPxTG domain-containing protein" evidence="3">
    <location>
        <begin position="27"/>
        <end position="260"/>
    </location>
</feature>
<evidence type="ECO:0008006" key="6">
    <source>
        <dbReference type="Google" id="ProtNLM"/>
    </source>
</evidence>
<organism evidence="4 5">
    <name type="scientific">Streptomyces polyrhachis</name>
    <dbReference type="NCBI Taxonomy" id="1282885"/>
    <lineage>
        <taxon>Bacteria</taxon>
        <taxon>Bacillati</taxon>
        <taxon>Actinomycetota</taxon>
        <taxon>Actinomycetes</taxon>
        <taxon>Kitasatosporales</taxon>
        <taxon>Streptomycetaceae</taxon>
        <taxon>Streptomyces</taxon>
    </lineage>
</organism>
<gene>
    <name evidence="4" type="ORF">ACFQLX_05695</name>
</gene>
<sequence>MRTISTVLAASALSVLAVGVTAPATAQGSGGDVTSFGFTVTPKAVKPGGQVNLTATDCEHEARASSGVFDSIPLGIAGDPMQSASVTVDWDAKPGAEYTVTFICGPESGRAKLRIAATSGTSRPRPGPSTTSARPSQKPGKSASASASASASGSVPASTPASAAGKEKGSAAATVRTKPSTTTSVKPTAAKSATVKPTASQPVRQLPGAVTPVTPVKPAHPARGGLGGSQTGDPLLLASGTALTCATLAGAVILRRRRSA</sequence>
<keyword evidence="2" id="KW-0812">Transmembrane</keyword>
<proteinExistence type="predicted"/>
<evidence type="ECO:0000313" key="5">
    <source>
        <dbReference type="Proteomes" id="UP001596413"/>
    </source>
</evidence>
<feature type="compositionally biased region" description="Polar residues" evidence="1">
    <location>
        <begin position="118"/>
        <end position="135"/>
    </location>
</feature>
<keyword evidence="2" id="KW-0472">Membrane</keyword>
<feature type="region of interest" description="Disordered" evidence="1">
    <location>
        <begin position="117"/>
        <end position="215"/>
    </location>
</feature>
<feature type="signal peptide" evidence="3">
    <location>
        <begin position="1"/>
        <end position="26"/>
    </location>
</feature>
<accession>A0ABW2GCZ9</accession>
<comment type="caution">
    <text evidence="4">The sequence shown here is derived from an EMBL/GenBank/DDBJ whole genome shotgun (WGS) entry which is preliminary data.</text>
</comment>
<reference evidence="5" key="1">
    <citation type="journal article" date="2019" name="Int. J. Syst. Evol. Microbiol.">
        <title>The Global Catalogue of Microorganisms (GCM) 10K type strain sequencing project: providing services to taxonomists for standard genome sequencing and annotation.</title>
        <authorList>
            <consortium name="The Broad Institute Genomics Platform"/>
            <consortium name="The Broad Institute Genome Sequencing Center for Infectious Disease"/>
            <person name="Wu L."/>
            <person name="Ma J."/>
        </authorList>
    </citation>
    <scope>NUCLEOTIDE SEQUENCE [LARGE SCALE GENOMIC DNA]</scope>
    <source>
        <strain evidence="5">CGMCC 1.13681</strain>
    </source>
</reference>
<keyword evidence="5" id="KW-1185">Reference proteome</keyword>
<keyword evidence="3" id="KW-0732">Signal</keyword>
<dbReference type="Proteomes" id="UP001596413">
    <property type="component" value="Unassembled WGS sequence"/>
</dbReference>
<feature type="compositionally biased region" description="Low complexity" evidence="1">
    <location>
        <begin position="142"/>
        <end position="194"/>
    </location>
</feature>
<dbReference type="EMBL" id="JBHSZO010000006">
    <property type="protein sequence ID" value="MFC7217667.1"/>
    <property type="molecule type" value="Genomic_DNA"/>
</dbReference>